<comment type="caution">
    <text evidence="6">The sequence shown here is derived from an EMBL/GenBank/DDBJ whole genome shotgun (WGS) entry which is preliminary data.</text>
</comment>
<evidence type="ECO:0000313" key="6">
    <source>
        <dbReference type="EMBL" id="ORX77408.1"/>
    </source>
</evidence>
<name>A0A1Y1WVR9_9FUNG</name>
<dbReference type="InterPro" id="IPR002883">
    <property type="entry name" value="CBM10/Dockerin_dom"/>
</dbReference>
<dbReference type="PROSITE" id="PS51763">
    <property type="entry name" value="CBM10"/>
    <property type="match status" value="2"/>
</dbReference>
<dbReference type="OrthoDB" id="10267127at2759"/>
<dbReference type="PANTHER" id="PTHR40050">
    <property type="entry name" value="INNER SPORE COAT PROTEIN H"/>
    <property type="match status" value="1"/>
</dbReference>
<keyword evidence="3" id="KW-0378">Hydrolase</keyword>
<proteinExistence type="predicted"/>
<dbReference type="InterPro" id="IPR009034">
    <property type="entry name" value="Dockerin_dom_fun_sf"/>
</dbReference>
<feature type="domain" description="CBM10" evidence="5">
    <location>
        <begin position="486"/>
        <end position="526"/>
    </location>
</feature>
<gene>
    <name evidence="6" type="ORF">BCR32DRAFT_295623</name>
</gene>
<evidence type="ECO:0000256" key="4">
    <source>
        <dbReference type="SAM" id="SignalP"/>
    </source>
</evidence>
<protein>
    <recommendedName>
        <fullName evidence="5">CBM10 domain-containing protein</fullName>
    </recommendedName>
</protein>
<evidence type="ECO:0000256" key="1">
    <source>
        <dbReference type="ARBA" id="ARBA00022729"/>
    </source>
</evidence>
<feature type="domain" description="CBM10" evidence="5">
    <location>
        <begin position="536"/>
        <end position="573"/>
    </location>
</feature>
<reference evidence="6 7" key="2">
    <citation type="submission" date="2016-08" db="EMBL/GenBank/DDBJ databases">
        <title>Pervasive Adenine N6-methylation of Active Genes in Fungi.</title>
        <authorList>
            <consortium name="DOE Joint Genome Institute"/>
            <person name="Mondo S.J."/>
            <person name="Dannebaum R.O."/>
            <person name="Kuo R.C."/>
            <person name="Labutti K."/>
            <person name="Haridas S."/>
            <person name="Kuo A."/>
            <person name="Salamov A."/>
            <person name="Ahrendt S.R."/>
            <person name="Lipzen A."/>
            <person name="Sullivan W."/>
            <person name="Andreopoulos W.B."/>
            <person name="Clum A."/>
            <person name="Lindquist E."/>
            <person name="Daum C."/>
            <person name="Ramamoorthy G.K."/>
            <person name="Gryganskyi A."/>
            <person name="Culley D."/>
            <person name="Magnuson J.K."/>
            <person name="James T.Y."/>
            <person name="O'Malley M.A."/>
            <person name="Stajich J.E."/>
            <person name="Spatafora J.W."/>
            <person name="Visel A."/>
            <person name="Grigoriev I.V."/>
        </authorList>
    </citation>
    <scope>NUCLEOTIDE SEQUENCE [LARGE SCALE GENOMIC DNA]</scope>
    <source>
        <strain evidence="6 7">S4</strain>
    </source>
</reference>
<dbReference type="Gene3D" id="3.90.1220.10">
    <property type="entry name" value="Cellulose docking domain, dockering"/>
    <property type="match status" value="2"/>
</dbReference>
<evidence type="ECO:0000256" key="3">
    <source>
        <dbReference type="ARBA" id="ARBA00022801"/>
    </source>
</evidence>
<evidence type="ECO:0000256" key="2">
    <source>
        <dbReference type="ARBA" id="ARBA00022737"/>
    </source>
</evidence>
<evidence type="ECO:0000313" key="7">
    <source>
        <dbReference type="Proteomes" id="UP000193944"/>
    </source>
</evidence>
<feature type="chain" id="PRO_5013141441" description="CBM10 domain-containing protein" evidence="4">
    <location>
        <begin position="18"/>
        <end position="577"/>
    </location>
</feature>
<keyword evidence="7" id="KW-1185">Reference proteome</keyword>
<feature type="signal peptide" evidence="4">
    <location>
        <begin position="1"/>
        <end position="17"/>
    </location>
</feature>
<dbReference type="STRING" id="1754192.A0A1Y1WVR9"/>
<sequence length="577" mass="67013">MLKKLLLLFLTIGQILAASSFIGEGKRAELFEITDNEVPTFRITISDDSFEILRQAMQNHRHVFKKNPNEQKPKNEVEFEKVKNATMIVEINGEKKEFNKVQFDLGGSSARTYGRQAFNIRIKDKKKDLYGRSQFRLRSDPRDATSLRSKLCCDMLNRMGVVSISANYVLLYVNDEYFGFYVLMDAPKLPWVEQVFGEKDTTNLYKCKSGGLYLTEQSCAYGCENENDDVTDRAEWIDFLKAIDNAKTVDDIEKVLDIENYINTAVFDYLVGATDHFFGLGHNYSMYKNPKTGKWIMIYYDFDSDLGQDIIMFDYYNFRPLESKDFLHYTVKEWFRNNNMNVIKIGVFDNLPYFEKTLAKVVKETFNPAVLFPHIDELKEFIRPYVVHDKTPNENGIHPGVLNFVNPTDYNLEHFEANSEFTTINVPDIGSDAYECDPVYMDENYQYPIDKEVESEIDFNRWDGFDWVKFLGFDPSVMEPQPEESKCLAEKIGYPCCKEGNTKVYAHDANGDWGYDFKAKEWCGITPYDGRKDDEVCWSEPLGYPCCKKSCIVYEIDNDGKWGYEDNTWCGIQSYCS</sequence>
<dbReference type="EMBL" id="MCFG01000249">
    <property type="protein sequence ID" value="ORX77408.1"/>
    <property type="molecule type" value="Genomic_DNA"/>
</dbReference>
<dbReference type="PANTHER" id="PTHR40050:SF1">
    <property type="entry name" value="INNER SPORE COAT PROTEIN H"/>
    <property type="match status" value="1"/>
</dbReference>
<dbReference type="Pfam" id="PF02013">
    <property type="entry name" value="CBM_10"/>
    <property type="match status" value="2"/>
</dbReference>
<dbReference type="Proteomes" id="UP000193944">
    <property type="component" value="Unassembled WGS sequence"/>
</dbReference>
<dbReference type="AlphaFoldDB" id="A0A1Y1WVR9"/>
<accession>A0A1Y1WVR9</accession>
<keyword evidence="2" id="KW-0677">Repeat</keyword>
<dbReference type="SUPFAM" id="SSF64571">
    <property type="entry name" value="Cellulose docking domain, dockering"/>
    <property type="match status" value="2"/>
</dbReference>
<evidence type="ECO:0000259" key="5">
    <source>
        <dbReference type="PROSITE" id="PS51763"/>
    </source>
</evidence>
<dbReference type="Pfam" id="PF08757">
    <property type="entry name" value="CotH"/>
    <property type="match status" value="1"/>
</dbReference>
<organism evidence="6 7">
    <name type="scientific">Anaeromyces robustus</name>
    <dbReference type="NCBI Taxonomy" id="1754192"/>
    <lineage>
        <taxon>Eukaryota</taxon>
        <taxon>Fungi</taxon>
        <taxon>Fungi incertae sedis</taxon>
        <taxon>Chytridiomycota</taxon>
        <taxon>Chytridiomycota incertae sedis</taxon>
        <taxon>Neocallimastigomycetes</taxon>
        <taxon>Neocallimastigales</taxon>
        <taxon>Neocallimastigaceae</taxon>
        <taxon>Anaeromyces</taxon>
    </lineage>
</organism>
<keyword evidence="1 4" id="KW-0732">Signal</keyword>
<reference evidence="6 7" key="1">
    <citation type="submission" date="2016-08" db="EMBL/GenBank/DDBJ databases">
        <title>A Parts List for Fungal Cellulosomes Revealed by Comparative Genomics.</title>
        <authorList>
            <consortium name="DOE Joint Genome Institute"/>
            <person name="Haitjema C.H."/>
            <person name="Gilmore S.P."/>
            <person name="Henske J.K."/>
            <person name="Solomon K.V."/>
            <person name="De Groot R."/>
            <person name="Kuo A."/>
            <person name="Mondo S.J."/>
            <person name="Salamov A.A."/>
            <person name="Labutti K."/>
            <person name="Zhao Z."/>
            <person name="Chiniquy J."/>
            <person name="Barry K."/>
            <person name="Brewer H.M."/>
            <person name="Purvine S.O."/>
            <person name="Wright A.T."/>
            <person name="Boxma B."/>
            <person name="Van Alen T."/>
            <person name="Hackstein J.H."/>
            <person name="Baker S.E."/>
            <person name="Grigoriev I.V."/>
            <person name="O'Malley M.A."/>
        </authorList>
    </citation>
    <scope>NUCLEOTIDE SEQUENCE [LARGE SCALE GENOMIC DNA]</scope>
    <source>
        <strain evidence="6 7">S4</strain>
    </source>
</reference>
<dbReference type="InterPro" id="IPR014867">
    <property type="entry name" value="Spore_coat_CotH_CotH2/3/7"/>
</dbReference>
<dbReference type="GO" id="GO:0016787">
    <property type="term" value="F:hydrolase activity"/>
    <property type="evidence" value="ECO:0007669"/>
    <property type="project" value="UniProtKB-KW"/>
</dbReference>